<feature type="transmembrane region" description="Helical" evidence="11">
    <location>
        <begin position="147"/>
        <end position="170"/>
    </location>
</feature>
<proteinExistence type="inferred from homology"/>
<dbReference type="Gene3D" id="3.40.50.2000">
    <property type="entry name" value="Glycogen Phosphorylase B"/>
    <property type="match status" value="1"/>
</dbReference>
<evidence type="ECO:0000259" key="12">
    <source>
        <dbReference type="Pfam" id="PF26168"/>
    </source>
</evidence>
<keyword evidence="4 9" id="KW-0812">Transmembrane</keyword>
<comment type="subcellular location">
    <subcellularLocation>
        <location evidence="1 9">Membrane</location>
        <topology evidence="1 9">Multi-pass membrane protein</topology>
    </subcellularLocation>
</comment>
<keyword evidence="8 9" id="KW-0568">Pathogenesis-related protein</keyword>
<evidence type="ECO:0000256" key="8">
    <source>
        <dbReference type="ARBA" id="ARBA00023265"/>
    </source>
</evidence>
<dbReference type="SUPFAM" id="SSF53756">
    <property type="entry name" value="UDP-Glycosyltransferase/glycogen phosphorylase"/>
    <property type="match status" value="1"/>
</dbReference>
<keyword evidence="5 9" id="KW-0611">Plant defense</keyword>
<keyword evidence="14" id="KW-1185">Reference proteome</keyword>
<keyword evidence="6 9" id="KW-1133">Transmembrane helix</keyword>
<keyword evidence="7 9" id="KW-0472">Membrane</keyword>
<keyword evidence="9" id="KW-0112">Calmodulin-binding</keyword>
<protein>
    <recommendedName>
        <fullName evidence="9">MLO-like protein</fullName>
    </recommendedName>
</protein>
<evidence type="ECO:0000256" key="6">
    <source>
        <dbReference type="ARBA" id="ARBA00022989"/>
    </source>
</evidence>
<gene>
    <name evidence="9" type="primary">MLO</name>
    <name evidence="13" type="ORF">TEA_010508</name>
</gene>
<evidence type="ECO:0000256" key="10">
    <source>
        <dbReference type="SAM" id="MobiDB-lite"/>
    </source>
</evidence>
<dbReference type="InterPro" id="IPR004326">
    <property type="entry name" value="Mlo"/>
</dbReference>
<reference evidence="13 14" key="1">
    <citation type="journal article" date="2018" name="Proc. Natl. Acad. Sci. U.S.A.">
        <title>Draft genome sequence of Camellia sinensis var. sinensis provides insights into the evolution of the tea genome and tea quality.</title>
        <authorList>
            <person name="Wei C."/>
            <person name="Yang H."/>
            <person name="Wang S."/>
            <person name="Zhao J."/>
            <person name="Liu C."/>
            <person name="Gao L."/>
            <person name="Xia E."/>
            <person name="Lu Y."/>
            <person name="Tai Y."/>
            <person name="She G."/>
            <person name="Sun J."/>
            <person name="Cao H."/>
            <person name="Tong W."/>
            <person name="Gao Q."/>
            <person name="Li Y."/>
            <person name="Deng W."/>
            <person name="Jiang X."/>
            <person name="Wang W."/>
            <person name="Chen Q."/>
            <person name="Zhang S."/>
            <person name="Li H."/>
            <person name="Wu J."/>
            <person name="Wang P."/>
            <person name="Li P."/>
            <person name="Shi C."/>
            <person name="Zheng F."/>
            <person name="Jian J."/>
            <person name="Huang B."/>
            <person name="Shan D."/>
            <person name="Shi M."/>
            <person name="Fang C."/>
            <person name="Yue Y."/>
            <person name="Li F."/>
            <person name="Li D."/>
            <person name="Wei S."/>
            <person name="Han B."/>
            <person name="Jiang C."/>
            <person name="Yin Y."/>
            <person name="Xia T."/>
            <person name="Zhang Z."/>
            <person name="Bennetzen J.L."/>
            <person name="Zhao S."/>
            <person name="Wan X."/>
        </authorList>
    </citation>
    <scope>NUCLEOTIDE SEQUENCE [LARGE SCALE GENOMIC DNA]</scope>
    <source>
        <strain evidence="14">cv. Shuchazao</strain>
        <tissue evidence="13">Leaf</tissue>
    </source>
</reference>
<dbReference type="Pfam" id="PF26168">
    <property type="entry name" value="Glyco_transf_N"/>
    <property type="match status" value="1"/>
</dbReference>
<evidence type="ECO:0000313" key="14">
    <source>
        <dbReference type="Proteomes" id="UP000306102"/>
    </source>
</evidence>
<dbReference type="Proteomes" id="UP000306102">
    <property type="component" value="Unassembled WGS sequence"/>
</dbReference>
<dbReference type="GO" id="GO:0016020">
    <property type="term" value="C:membrane"/>
    <property type="evidence" value="ECO:0007669"/>
    <property type="project" value="UniProtKB-SubCell"/>
</dbReference>
<name>A0A4S4EWE5_CAMSN</name>
<comment type="similarity">
    <text evidence="3">Belongs to the UDP-glycosyltransferase family.</text>
</comment>
<evidence type="ECO:0000256" key="5">
    <source>
        <dbReference type="ARBA" id="ARBA00022821"/>
    </source>
</evidence>
<comment type="caution">
    <text evidence="13">The sequence shown here is derived from an EMBL/GenBank/DDBJ whole genome shotgun (WGS) entry which is preliminary data.</text>
</comment>
<dbReference type="GO" id="GO:0080043">
    <property type="term" value="F:quercetin 3-O-glucosyltransferase activity"/>
    <property type="evidence" value="ECO:0007669"/>
    <property type="project" value="TreeGrafter"/>
</dbReference>
<feature type="region of interest" description="Disordered" evidence="10">
    <location>
        <begin position="218"/>
        <end position="237"/>
    </location>
</feature>
<feature type="transmembrane region" description="Helical" evidence="11">
    <location>
        <begin position="182"/>
        <end position="204"/>
    </location>
</feature>
<feature type="transmembrane region" description="Helical" evidence="11">
    <location>
        <begin position="459"/>
        <end position="479"/>
    </location>
</feature>
<comment type="domain">
    <text evidence="9">The C-terminus contains a calmodulin-binding domain, which binds calmodulin in a calcium-dependent fashion.</text>
</comment>
<evidence type="ECO:0000256" key="9">
    <source>
        <dbReference type="RuleBase" id="RU280816"/>
    </source>
</evidence>
<accession>A0A4S4EWE5</accession>
<evidence type="ECO:0000256" key="3">
    <source>
        <dbReference type="ARBA" id="ARBA00009995"/>
    </source>
</evidence>
<dbReference type="PANTHER" id="PTHR11926:SF774">
    <property type="entry name" value="UDP-GLYCOSYLTRANSFERASE 85A1-RELATED"/>
    <property type="match status" value="1"/>
</dbReference>
<feature type="domain" description="Glycosyltransferase N-terminal" evidence="12">
    <location>
        <begin position="18"/>
        <end position="147"/>
    </location>
</feature>
<evidence type="ECO:0000313" key="13">
    <source>
        <dbReference type="EMBL" id="THG21320.1"/>
    </source>
</evidence>
<dbReference type="GO" id="GO:0005516">
    <property type="term" value="F:calmodulin binding"/>
    <property type="evidence" value="ECO:0007669"/>
    <property type="project" value="UniProtKB-KW"/>
</dbReference>
<dbReference type="PANTHER" id="PTHR11926">
    <property type="entry name" value="GLUCOSYL/GLUCURONOSYL TRANSFERASES"/>
    <property type="match status" value="1"/>
</dbReference>
<sequence length="498" mass="55754">MSSSKAQQQTHNSCPPHVVCIPYPAQGHINPMLKLAKLLHHKGFHITFINTEFNHRRLIKSQGPHSLSGTASFRFETIPDDLPPSEANATQDIPALCHSILHNFIDPFRILLAKLNHDAAASSDVPPVTCIVSDGTMSFTQKVAEEVGIPAVFFFPGSATALMGLVAYPQLIQKGFAPLKELMVLGFISLLLTVFQGSIIKICVNQSVTHHLLPCKLPSQSSSHQGDSSSNTTETTSHHRRLLAEQLPGANYCAAKYSFFKQFYGSVTRSDYMTLRLGFIMTHCRGNPKFNFHKYMIRALEDDFKKVVGIRQVITGITCLNAKASYGFFCLFGWLQLVSMDICGHLLVAECQCFMLLLNVVGCVTWTRHFGAKYPCRHDTTRVRVWDLCRIRLFFFGHGFLQCKRNEKGESKREPGRTSRSSRRSKTLIELHPFDPVEDRSCISRSNSRTPRRLRKASLSLSLSLALAIAIAIDGFAFLSVCLSRSSLLIHISIRIYH</sequence>
<dbReference type="GO" id="GO:0080044">
    <property type="term" value="F:quercetin 7-O-glucosyltransferase activity"/>
    <property type="evidence" value="ECO:0007669"/>
    <property type="project" value="TreeGrafter"/>
</dbReference>
<dbReference type="InterPro" id="IPR058980">
    <property type="entry name" value="Glyco_transf_N"/>
</dbReference>
<dbReference type="AlphaFoldDB" id="A0A4S4EWE5"/>
<dbReference type="Pfam" id="PF03094">
    <property type="entry name" value="Mlo"/>
    <property type="match status" value="2"/>
</dbReference>
<evidence type="ECO:0000256" key="1">
    <source>
        <dbReference type="ARBA" id="ARBA00004141"/>
    </source>
</evidence>
<dbReference type="EMBL" id="SDRB02001436">
    <property type="protein sequence ID" value="THG21320.1"/>
    <property type="molecule type" value="Genomic_DNA"/>
</dbReference>
<evidence type="ECO:0000256" key="11">
    <source>
        <dbReference type="SAM" id="Phobius"/>
    </source>
</evidence>
<feature type="compositionally biased region" description="Low complexity" evidence="10">
    <location>
        <begin position="219"/>
        <end position="235"/>
    </location>
</feature>
<comment type="similarity">
    <text evidence="2 9">Belongs to the MLO family.</text>
</comment>
<organism evidence="13 14">
    <name type="scientific">Camellia sinensis var. sinensis</name>
    <name type="common">China tea</name>
    <dbReference type="NCBI Taxonomy" id="542762"/>
    <lineage>
        <taxon>Eukaryota</taxon>
        <taxon>Viridiplantae</taxon>
        <taxon>Streptophyta</taxon>
        <taxon>Embryophyta</taxon>
        <taxon>Tracheophyta</taxon>
        <taxon>Spermatophyta</taxon>
        <taxon>Magnoliopsida</taxon>
        <taxon>eudicotyledons</taxon>
        <taxon>Gunneridae</taxon>
        <taxon>Pentapetalae</taxon>
        <taxon>asterids</taxon>
        <taxon>Ericales</taxon>
        <taxon>Theaceae</taxon>
        <taxon>Camellia</taxon>
    </lineage>
</organism>
<evidence type="ECO:0000256" key="7">
    <source>
        <dbReference type="ARBA" id="ARBA00023136"/>
    </source>
</evidence>
<comment type="function">
    <text evidence="9">May be involved in modulation of pathogen defense and leaf cell death.</text>
</comment>
<dbReference type="GO" id="GO:0006952">
    <property type="term" value="P:defense response"/>
    <property type="evidence" value="ECO:0007669"/>
    <property type="project" value="UniProtKB-KW"/>
</dbReference>
<evidence type="ECO:0000256" key="4">
    <source>
        <dbReference type="ARBA" id="ARBA00022692"/>
    </source>
</evidence>
<evidence type="ECO:0000256" key="2">
    <source>
        <dbReference type="ARBA" id="ARBA00006574"/>
    </source>
</evidence>